<dbReference type="AlphaFoldDB" id="A0A2P6PIT2"/>
<evidence type="ECO:0000259" key="2">
    <source>
        <dbReference type="Pfam" id="PF22910"/>
    </source>
</evidence>
<feature type="compositionally biased region" description="Low complexity" evidence="1">
    <location>
        <begin position="11"/>
        <end position="23"/>
    </location>
</feature>
<evidence type="ECO:0000256" key="1">
    <source>
        <dbReference type="SAM" id="MobiDB-lite"/>
    </source>
</evidence>
<dbReference type="PANTHER" id="PTHR31105">
    <property type="entry name" value="EXTRA-LARGE G-PROTEIN-LIKE"/>
    <property type="match status" value="1"/>
</dbReference>
<protein>
    <recommendedName>
        <fullName evidence="2">Enhanced disease resistance 4-like N-terminal domain-containing protein</fullName>
    </recommendedName>
</protein>
<proteinExistence type="predicted"/>
<accession>A0A2P6PIT2</accession>
<dbReference type="PANTHER" id="PTHR31105:SF58">
    <property type="entry name" value="G-LIKE PROTEIN, PUTATIVE (DUF3133)-RELATED"/>
    <property type="match status" value="1"/>
</dbReference>
<reference evidence="3 4" key="1">
    <citation type="journal article" date="2018" name="Nat. Genet.">
        <title>The Rosa genome provides new insights in the design of modern roses.</title>
        <authorList>
            <person name="Bendahmane M."/>
        </authorList>
    </citation>
    <scope>NUCLEOTIDE SEQUENCE [LARGE SCALE GENOMIC DNA]</scope>
    <source>
        <strain evidence="4">cv. Old Blush</strain>
    </source>
</reference>
<comment type="caution">
    <text evidence="3">The sequence shown here is derived from an EMBL/GenBank/DDBJ whole genome shotgun (WGS) entry which is preliminary data.</text>
</comment>
<feature type="domain" description="Enhanced disease resistance 4-like N-terminal" evidence="2">
    <location>
        <begin position="146"/>
        <end position="179"/>
    </location>
</feature>
<dbReference type="EMBL" id="PDCK01000045">
    <property type="protein sequence ID" value="PRQ21842.1"/>
    <property type="molecule type" value="Genomic_DNA"/>
</dbReference>
<dbReference type="Pfam" id="PF22910">
    <property type="entry name" value="EDR4-like_1st"/>
    <property type="match status" value="1"/>
</dbReference>
<organism evidence="3 4">
    <name type="scientific">Rosa chinensis</name>
    <name type="common">China rose</name>
    <dbReference type="NCBI Taxonomy" id="74649"/>
    <lineage>
        <taxon>Eukaryota</taxon>
        <taxon>Viridiplantae</taxon>
        <taxon>Streptophyta</taxon>
        <taxon>Embryophyta</taxon>
        <taxon>Tracheophyta</taxon>
        <taxon>Spermatophyta</taxon>
        <taxon>Magnoliopsida</taxon>
        <taxon>eudicotyledons</taxon>
        <taxon>Gunneridae</taxon>
        <taxon>Pentapetalae</taxon>
        <taxon>rosids</taxon>
        <taxon>fabids</taxon>
        <taxon>Rosales</taxon>
        <taxon>Rosaceae</taxon>
        <taxon>Rosoideae</taxon>
        <taxon>Rosoideae incertae sedis</taxon>
        <taxon>Rosa</taxon>
    </lineage>
</organism>
<evidence type="ECO:0000313" key="4">
    <source>
        <dbReference type="Proteomes" id="UP000238479"/>
    </source>
</evidence>
<feature type="region of interest" description="Disordered" evidence="1">
    <location>
        <begin position="1"/>
        <end position="23"/>
    </location>
</feature>
<dbReference type="GO" id="GO:1900150">
    <property type="term" value="P:regulation of defense response to fungus"/>
    <property type="evidence" value="ECO:0007669"/>
    <property type="project" value="InterPro"/>
</dbReference>
<sequence>MNPQALVVQKSTSGTPSSSAASRAGADLNRRLYGLKPRQFLGKKPLSIYLLLVSAHTQRGKKTTLGGKSPVLPQPQPTAAHFSPLWSDPPSRLPIQAELSSSPCMAVLIFIVDLQSCNHLLRLSPSKLALFSDLLQMGAMGDSGGKVRLIQCPKCENLLLELADYSVYQCGGCGAVLGAKKERQMSGSGCLRFLMVIANQCHKSMFFLSYQLNFRIKPISAINLHKVITLSFTIHKVMIKKFLGT</sequence>
<name>A0A2P6PIT2_ROSCH</name>
<dbReference type="InterPro" id="IPR040244">
    <property type="entry name" value="EDR4-like"/>
</dbReference>
<dbReference type="STRING" id="74649.A0A2P6PIT2"/>
<gene>
    <name evidence="3" type="ORF">RchiOBHm_Chr7g0243711</name>
</gene>
<keyword evidence="4" id="KW-1185">Reference proteome</keyword>
<evidence type="ECO:0000313" key="3">
    <source>
        <dbReference type="EMBL" id="PRQ21842.1"/>
    </source>
</evidence>
<dbReference type="Proteomes" id="UP000238479">
    <property type="component" value="Chromosome 7"/>
</dbReference>
<dbReference type="InterPro" id="IPR055126">
    <property type="entry name" value="EDR4-like_N"/>
</dbReference>
<dbReference type="Gramene" id="PRQ21842">
    <property type="protein sequence ID" value="PRQ21842"/>
    <property type="gene ID" value="RchiOBHm_Chr7g0243711"/>
</dbReference>